<name>A0A1X1RUI0_MYCCE</name>
<dbReference type="PANTHER" id="PTHR48100">
    <property type="entry name" value="BROAD-SPECIFICITY PHOSPHATASE YOR283W-RELATED"/>
    <property type="match status" value="1"/>
</dbReference>
<dbReference type="Gene3D" id="3.40.50.1240">
    <property type="entry name" value="Phosphoglycerate mutase-like"/>
    <property type="match status" value="1"/>
</dbReference>
<comment type="caution">
    <text evidence="2">The sequence shown here is derived from an EMBL/GenBank/DDBJ whole genome shotgun (WGS) entry which is preliminary data.</text>
</comment>
<dbReference type="AlphaFoldDB" id="A0A1X1RUI0"/>
<accession>A0A1X1RUI0</accession>
<dbReference type="Proteomes" id="UP000193907">
    <property type="component" value="Unassembled WGS sequence"/>
</dbReference>
<dbReference type="EMBL" id="LQOM01000016">
    <property type="protein sequence ID" value="ORV18101.1"/>
    <property type="molecule type" value="Genomic_DNA"/>
</dbReference>
<dbReference type="RefSeq" id="WP_062539485.1">
    <property type="nucleotide sequence ID" value="NZ_BBUN01000114.1"/>
</dbReference>
<dbReference type="EMBL" id="PDKV01000002">
    <property type="protein sequence ID" value="PIB80510.1"/>
    <property type="molecule type" value="Genomic_DNA"/>
</dbReference>
<evidence type="ECO:0000313" key="5">
    <source>
        <dbReference type="Proteomes" id="UP000230971"/>
    </source>
</evidence>
<keyword evidence="1" id="KW-0732">Signal</keyword>
<gene>
    <name evidence="2" type="ORF">AWB95_04675</name>
    <name evidence="3" type="ORF">CQY23_02920</name>
</gene>
<evidence type="ECO:0000313" key="4">
    <source>
        <dbReference type="Proteomes" id="UP000193907"/>
    </source>
</evidence>
<dbReference type="InterPro" id="IPR029033">
    <property type="entry name" value="His_PPase_superfam"/>
</dbReference>
<evidence type="ECO:0000313" key="3">
    <source>
        <dbReference type="EMBL" id="PIB80510.1"/>
    </source>
</evidence>
<dbReference type="SUPFAM" id="SSF53254">
    <property type="entry name" value="Phosphoglycerate mutase-like"/>
    <property type="match status" value="1"/>
</dbReference>
<evidence type="ECO:0000313" key="2">
    <source>
        <dbReference type="EMBL" id="ORV18101.1"/>
    </source>
</evidence>
<sequence>MLTTQFRSAAAALLSTALLYVGSVPAWADESIVIDFVRHAQSVDNAAGVIDTAVPGTALSQLGQQQAQAVAKLLAPQGPFGGLFASQLIRTQQTAAPLASLLGMNVQVLPGLNEINAGSYDGLPEFSFQGLLYLLGPLAWALGIPAAPMLAPGSTDPNGLVFDKRFRDALQTIYANAVTHPVRAADGNITEVAFSSEFVIEVGTMMNVKNPDPLLMVFDPLPNTGIVVIQGSPQDGWKLISWNGKPVSPLRRDTTMSPEAMGLCMLLKVPPRNGQCEANPPLEASATATGNPLIDQLPVASYG</sequence>
<dbReference type="OrthoDB" id="9793115at2"/>
<dbReference type="Pfam" id="PF00300">
    <property type="entry name" value="His_Phos_1"/>
    <property type="match status" value="1"/>
</dbReference>
<evidence type="ECO:0000256" key="1">
    <source>
        <dbReference type="SAM" id="SignalP"/>
    </source>
</evidence>
<feature type="chain" id="PRO_5014277494" evidence="1">
    <location>
        <begin position="29"/>
        <end position="303"/>
    </location>
</feature>
<keyword evidence="4" id="KW-1185">Reference proteome</keyword>
<dbReference type="InterPro" id="IPR050275">
    <property type="entry name" value="PGM_Phosphatase"/>
</dbReference>
<feature type="signal peptide" evidence="1">
    <location>
        <begin position="1"/>
        <end position="28"/>
    </location>
</feature>
<dbReference type="Proteomes" id="UP000230971">
    <property type="component" value="Unassembled WGS sequence"/>
</dbReference>
<dbReference type="InterPro" id="IPR013078">
    <property type="entry name" value="His_Pase_superF_clade-1"/>
</dbReference>
<organism evidence="2 4">
    <name type="scientific">Mycobacterium celatum</name>
    <dbReference type="NCBI Taxonomy" id="28045"/>
    <lineage>
        <taxon>Bacteria</taxon>
        <taxon>Bacillati</taxon>
        <taxon>Actinomycetota</taxon>
        <taxon>Actinomycetes</taxon>
        <taxon>Mycobacteriales</taxon>
        <taxon>Mycobacteriaceae</taxon>
        <taxon>Mycobacterium</taxon>
    </lineage>
</organism>
<reference evidence="3 5" key="2">
    <citation type="journal article" date="2017" name="Infect. Genet. Evol.">
        <title>The new phylogeny of the genus Mycobacterium: The old and the news.</title>
        <authorList>
            <person name="Tortoli E."/>
            <person name="Fedrizzi T."/>
            <person name="Meehan C.J."/>
            <person name="Trovato A."/>
            <person name="Grottola A."/>
            <person name="Giacobazzi E."/>
            <person name="Serpini G.F."/>
            <person name="Tagliazucchi S."/>
            <person name="Fabio A."/>
            <person name="Bettua C."/>
            <person name="Bertorelli R."/>
            <person name="Frascaro F."/>
            <person name="De Sanctis V."/>
            <person name="Pecorari M."/>
            <person name="Jousson O."/>
            <person name="Segata N."/>
            <person name="Cirillo D.M."/>
        </authorList>
    </citation>
    <scope>NUCLEOTIDE SEQUENCE [LARGE SCALE GENOMIC DNA]</scope>
    <source>
        <strain evidence="3 5">NCTC 12882</strain>
    </source>
</reference>
<dbReference type="SMART" id="SM00855">
    <property type="entry name" value="PGAM"/>
    <property type="match status" value="1"/>
</dbReference>
<dbReference type="STRING" id="28045.AWB95_04675"/>
<dbReference type="CDD" id="cd07067">
    <property type="entry name" value="HP_PGM_like"/>
    <property type="match status" value="1"/>
</dbReference>
<dbReference type="GO" id="GO:0005737">
    <property type="term" value="C:cytoplasm"/>
    <property type="evidence" value="ECO:0007669"/>
    <property type="project" value="TreeGrafter"/>
</dbReference>
<dbReference type="PANTHER" id="PTHR48100:SF58">
    <property type="entry name" value="PE-PGRS FAMILY PROTEIN PE_PGRS11"/>
    <property type="match status" value="1"/>
</dbReference>
<dbReference type="GO" id="GO:0016791">
    <property type="term" value="F:phosphatase activity"/>
    <property type="evidence" value="ECO:0007669"/>
    <property type="project" value="TreeGrafter"/>
</dbReference>
<protein>
    <submittedName>
        <fullName evidence="3">Histidine phosphatase family protein</fullName>
    </submittedName>
</protein>
<reference evidence="2 4" key="1">
    <citation type="submission" date="2016-01" db="EMBL/GenBank/DDBJ databases">
        <title>The new phylogeny of the genus Mycobacterium.</title>
        <authorList>
            <person name="Tarcisio F."/>
            <person name="Conor M."/>
            <person name="Antonella G."/>
            <person name="Elisabetta G."/>
            <person name="Giulia F.S."/>
            <person name="Sara T."/>
            <person name="Anna F."/>
            <person name="Clotilde B."/>
            <person name="Roberto B."/>
            <person name="Veronica D.S."/>
            <person name="Fabio R."/>
            <person name="Monica P."/>
            <person name="Olivier J."/>
            <person name="Enrico T."/>
            <person name="Nicola S."/>
        </authorList>
    </citation>
    <scope>NUCLEOTIDE SEQUENCE [LARGE SCALE GENOMIC DNA]</scope>
    <source>
        <strain evidence="2 4">DSM 44243</strain>
    </source>
</reference>
<proteinExistence type="predicted"/>